<reference evidence="3" key="1">
    <citation type="submission" date="2015-11" db="EMBL/GenBank/DDBJ databases">
        <authorList>
            <person name="Varghese N."/>
        </authorList>
    </citation>
    <scope>NUCLEOTIDE SEQUENCE [LARGE SCALE GENOMIC DNA]</scope>
    <source>
        <strain evidence="3">DSM 45899</strain>
    </source>
</reference>
<protein>
    <recommendedName>
        <fullName evidence="4">Tetratrico peptide repeat-containing protein</fullName>
    </recommendedName>
</protein>
<name>A0A0S4QWU0_9ACTN</name>
<sequence>MPAPLAETIARHLVAAAMLVDTDPALALEHARAAAARLPRMAAVREAVGVAAYHAGEYAAALLELRAARRIDGSPHNLPLMADAERGLGRPERAVDCLSDPGVAELDEAARVELLIVVSGARRDMGQPEAAVVLLRDAAMTRSEPRPWTPRLWYAYAEALLAADRPVEALRWFTATAAIDEDETDAAERIYELTVIDDEADEADQVVDDVDDVDGIDAVDQADQDEDDEGDEVGSAESDDTPIVADLNDDAGPGPGPDGVTAPVGAEPLAQTALAQEPLSEEAGEGALPGVSGEESRAEGNAANAEDLAAENAEDLAAVEPAEETSGETSEVDAAELVDAASTSTSTSTATGAGEPVPVAEPAVDFSAAPESTASAVAADSAAPIPEIVFSDAPGGVKPAEAGSRGEDEPAG</sequence>
<dbReference type="Gene3D" id="1.25.40.10">
    <property type="entry name" value="Tetratricopeptide repeat domain"/>
    <property type="match status" value="1"/>
</dbReference>
<feature type="region of interest" description="Disordered" evidence="1">
    <location>
        <begin position="389"/>
        <end position="412"/>
    </location>
</feature>
<dbReference type="InterPro" id="IPR011990">
    <property type="entry name" value="TPR-like_helical_dom_sf"/>
</dbReference>
<evidence type="ECO:0000256" key="1">
    <source>
        <dbReference type="SAM" id="MobiDB-lite"/>
    </source>
</evidence>
<dbReference type="SUPFAM" id="SSF48452">
    <property type="entry name" value="TPR-like"/>
    <property type="match status" value="1"/>
</dbReference>
<dbReference type="EMBL" id="FAOZ01000035">
    <property type="protein sequence ID" value="CUU60139.1"/>
    <property type="molecule type" value="Genomic_DNA"/>
</dbReference>
<evidence type="ECO:0008006" key="4">
    <source>
        <dbReference type="Google" id="ProtNLM"/>
    </source>
</evidence>
<organism evidence="2 3">
    <name type="scientific">Parafrankia irregularis</name>
    <dbReference type="NCBI Taxonomy" id="795642"/>
    <lineage>
        <taxon>Bacteria</taxon>
        <taxon>Bacillati</taxon>
        <taxon>Actinomycetota</taxon>
        <taxon>Actinomycetes</taxon>
        <taxon>Frankiales</taxon>
        <taxon>Frankiaceae</taxon>
        <taxon>Parafrankia</taxon>
    </lineage>
</organism>
<evidence type="ECO:0000313" key="2">
    <source>
        <dbReference type="EMBL" id="CUU60139.1"/>
    </source>
</evidence>
<gene>
    <name evidence="2" type="ORF">Ga0074812_13581</name>
</gene>
<feature type="region of interest" description="Disordered" evidence="1">
    <location>
        <begin position="277"/>
        <end position="334"/>
    </location>
</feature>
<keyword evidence="3" id="KW-1185">Reference proteome</keyword>
<accession>A0A0S4QWU0</accession>
<feature type="compositionally biased region" description="Acidic residues" evidence="1">
    <location>
        <begin position="321"/>
        <end position="334"/>
    </location>
</feature>
<evidence type="ECO:0000313" key="3">
    <source>
        <dbReference type="Proteomes" id="UP000198802"/>
    </source>
</evidence>
<proteinExistence type="predicted"/>
<dbReference type="AlphaFoldDB" id="A0A0S4QWU0"/>
<feature type="region of interest" description="Disordered" evidence="1">
    <location>
        <begin position="219"/>
        <end position="264"/>
    </location>
</feature>
<feature type="compositionally biased region" description="Acidic residues" evidence="1">
    <location>
        <begin position="219"/>
        <end position="240"/>
    </location>
</feature>
<dbReference type="Proteomes" id="UP000198802">
    <property type="component" value="Unassembled WGS sequence"/>
</dbReference>
<dbReference type="RefSeq" id="WP_242666528.1">
    <property type="nucleotide sequence ID" value="NZ_FAOZ01000035.1"/>
</dbReference>